<gene>
    <name evidence="1" type="ORF">crov049</name>
</gene>
<dbReference type="RefSeq" id="YP_003969681.1">
    <property type="nucleotide sequence ID" value="NC_014637.1"/>
</dbReference>
<dbReference type="EMBL" id="GU244497">
    <property type="protein sequence ID" value="ADO67082.1"/>
    <property type="molecule type" value="Genomic_DNA"/>
</dbReference>
<proteinExistence type="predicted"/>
<keyword evidence="2" id="KW-1185">Reference proteome</keyword>
<dbReference type="GeneID" id="9887451"/>
<protein>
    <submittedName>
        <fullName evidence="1">Uncharacterized protein</fullName>
    </submittedName>
</protein>
<evidence type="ECO:0000313" key="2">
    <source>
        <dbReference type="Proteomes" id="UP000029781"/>
    </source>
</evidence>
<sequence length="123" mass="15312">MEILNLKNIHYRVYDEIDTFVETGYCSYWKLDSFNQFIKPDVIKKNDGNFNFKFRKNKDKYILFTRKFNDNSYINVEYDNTYFYYNHYENDKLILYQAHQDYMVIHKLIINQMNNYKNILLSY</sequence>
<organismHost>
    <name type="scientific">Cafeteria roenbergensis</name>
    <name type="common">Marine flagellate</name>
    <dbReference type="NCBI Taxonomy" id="33653"/>
</organismHost>
<dbReference type="KEGG" id="vg:9887451"/>
<organism evidence="1 2">
    <name type="scientific">Cafeteria roenbergensis virus (strain BV-PW1)</name>
    <name type="common">CroV</name>
    <dbReference type="NCBI Taxonomy" id="693272"/>
    <lineage>
        <taxon>Viruses</taxon>
        <taxon>Varidnaviria</taxon>
        <taxon>Bamfordvirae</taxon>
        <taxon>Nucleocytoviricota</taxon>
        <taxon>Megaviricetes</taxon>
        <taxon>Imitervirales</taxon>
        <taxon>Mimiviridae</taxon>
        <taxon>Aliimimivirinae</taxon>
        <taxon>Rheavirus</taxon>
        <taxon>Rheavirus sinusmexicani</taxon>
    </lineage>
</organism>
<accession>E3T4H0</accession>
<reference evidence="1 2" key="1">
    <citation type="journal article" date="2010" name="Proc. Natl. Acad. Sci. U.S.A.">
        <title>Giant virus with a remarkable complement of genes infects marine zooplankton.</title>
        <authorList>
            <person name="Fischer M.G."/>
            <person name="Allen M.J."/>
            <person name="Wilson W.H."/>
            <person name="Suttle C.A."/>
        </authorList>
    </citation>
    <scope>NUCLEOTIDE SEQUENCE [LARGE SCALE GENOMIC DNA]</scope>
    <source>
        <strain evidence="1 2">BV-PW1</strain>
    </source>
</reference>
<evidence type="ECO:0000313" key="1">
    <source>
        <dbReference type="EMBL" id="ADO67082.1"/>
    </source>
</evidence>
<dbReference type="Proteomes" id="UP000029781">
    <property type="component" value="Segment"/>
</dbReference>
<name>E3T4H0_CROVB</name>